<keyword evidence="2" id="KW-0805">Transcription regulation</keyword>
<reference evidence="8 10" key="1">
    <citation type="journal article" date="2017" name="Nature">
        <title>The sunflower genome provides insights into oil metabolism, flowering and Asterid evolution.</title>
        <authorList>
            <person name="Badouin H."/>
            <person name="Gouzy J."/>
            <person name="Grassa C.J."/>
            <person name="Murat F."/>
            <person name="Staton S.E."/>
            <person name="Cottret L."/>
            <person name="Lelandais-Briere C."/>
            <person name="Owens G.L."/>
            <person name="Carrere S."/>
            <person name="Mayjonade B."/>
            <person name="Legrand L."/>
            <person name="Gill N."/>
            <person name="Kane N.C."/>
            <person name="Bowers J.E."/>
            <person name="Hubner S."/>
            <person name="Bellec A."/>
            <person name="Berard A."/>
            <person name="Berges H."/>
            <person name="Blanchet N."/>
            <person name="Boniface M.C."/>
            <person name="Brunel D."/>
            <person name="Catrice O."/>
            <person name="Chaidir N."/>
            <person name="Claudel C."/>
            <person name="Donnadieu C."/>
            <person name="Faraut T."/>
            <person name="Fievet G."/>
            <person name="Helmstetter N."/>
            <person name="King M."/>
            <person name="Knapp S.J."/>
            <person name="Lai Z."/>
            <person name="Le Paslier M.C."/>
            <person name="Lippi Y."/>
            <person name="Lorenzon L."/>
            <person name="Mandel J.R."/>
            <person name="Marage G."/>
            <person name="Marchand G."/>
            <person name="Marquand E."/>
            <person name="Bret-Mestries E."/>
            <person name="Morien E."/>
            <person name="Nambeesan S."/>
            <person name="Nguyen T."/>
            <person name="Pegot-Espagnet P."/>
            <person name="Pouilly N."/>
            <person name="Raftis F."/>
            <person name="Sallet E."/>
            <person name="Schiex T."/>
            <person name="Thomas J."/>
            <person name="Vandecasteele C."/>
            <person name="Vares D."/>
            <person name="Vear F."/>
            <person name="Vautrin S."/>
            <person name="Crespi M."/>
            <person name="Mangin B."/>
            <person name="Burke J.M."/>
            <person name="Salse J."/>
            <person name="Munos S."/>
            <person name="Vincourt P."/>
            <person name="Rieseberg L.H."/>
            <person name="Langlade N.B."/>
        </authorList>
    </citation>
    <scope>NUCLEOTIDE SEQUENCE [LARGE SCALE GENOMIC DNA]</scope>
    <source>
        <strain evidence="10">cv. SF193</strain>
        <tissue evidence="8">Leaves</tissue>
    </source>
</reference>
<proteinExistence type="predicted"/>
<dbReference type="EMBL" id="MNCJ02000332">
    <property type="protein sequence ID" value="KAF5754830.1"/>
    <property type="molecule type" value="Genomic_DNA"/>
</dbReference>
<organism evidence="9 10">
    <name type="scientific">Helianthus annuus</name>
    <name type="common">Common sunflower</name>
    <dbReference type="NCBI Taxonomy" id="4232"/>
    <lineage>
        <taxon>Eukaryota</taxon>
        <taxon>Viridiplantae</taxon>
        <taxon>Streptophyta</taxon>
        <taxon>Embryophyta</taxon>
        <taxon>Tracheophyta</taxon>
        <taxon>Spermatophyta</taxon>
        <taxon>Magnoliopsida</taxon>
        <taxon>eudicotyledons</taxon>
        <taxon>Gunneridae</taxon>
        <taxon>Pentapetalae</taxon>
        <taxon>asterids</taxon>
        <taxon>campanulids</taxon>
        <taxon>Asterales</taxon>
        <taxon>Asteraceae</taxon>
        <taxon>Asteroideae</taxon>
        <taxon>Heliantheae alliance</taxon>
        <taxon>Heliantheae</taxon>
        <taxon>Helianthus</taxon>
    </lineage>
</organism>
<dbReference type="CDD" id="cd10017">
    <property type="entry name" value="B3_DNA"/>
    <property type="match status" value="2"/>
</dbReference>
<dbReference type="EMBL" id="CM007896">
    <property type="protein sequence ID" value="OTG20338.1"/>
    <property type="molecule type" value="Genomic_DNA"/>
</dbReference>
<evidence type="ECO:0000256" key="1">
    <source>
        <dbReference type="ARBA" id="ARBA00004123"/>
    </source>
</evidence>
<dbReference type="STRING" id="4232.A0A251UAG3"/>
<dbReference type="SUPFAM" id="SSF101936">
    <property type="entry name" value="DNA-binding pseudobarrel domain"/>
    <property type="match status" value="2"/>
</dbReference>
<protein>
    <submittedName>
        <fullName evidence="9">Putative DNA-binding pseudobarrel domain-containing protein</fullName>
    </submittedName>
    <submittedName>
        <fullName evidence="8">Transcription factor B3-Domain family</fullName>
    </submittedName>
</protein>
<dbReference type="InParanoid" id="A0A251UAG3"/>
<dbReference type="AlphaFoldDB" id="A0A251UAG3"/>
<dbReference type="PANTHER" id="PTHR31920:SF101">
    <property type="entry name" value="DNA-BINDING PSEUDOBARREL DOMAIN-CONTAINING PROTEIN-RELATED"/>
    <property type="match status" value="1"/>
</dbReference>
<dbReference type="PANTHER" id="PTHR31920">
    <property type="entry name" value="B3 DOMAIN-CONTAINING"/>
    <property type="match status" value="1"/>
</dbReference>
<evidence type="ECO:0000313" key="10">
    <source>
        <dbReference type="Proteomes" id="UP000215914"/>
    </source>
</evidence>
<evidence type="ECO:0000313" key="9">
    <source>
        <dbReference type="EMBL" id="OTG20338.1"/>
    </source>
</evidence>
<feature type="region of interest" description="Disordered" evidence="6">
    <location>
        <begin position="114"/>
        <end position="143"/>
    </location>
</feature>
<reference evidence="9" key="2">
    <citation type="submission" date="2017-02" db="EMBL/GenBank/DDBJ databases">
        <title>Sunflower complete genome.</title>
        <authorList>
            <person name="Langlade N."/>
            <person name="Munos S."/>
        </authorList>
    </citation>
    <scope>NUCLEOTIDE SEQUENCE [LARGE SCALE GENOMIC DNA]</scope>
    <source>
        <tissue evidence="9">Leaves</tissue>
    </source>
</reference>
<sequence>MVTQSNGNQQESTPSFFKVIRYPSADHLSLPNAFVRRYFEKIPKNPTLVTATGNHSWRMKFVKIGEDYCFAHGWDDLVNDVGLCIRDVVVFWLVDSFTFHVTFLGANGCEKHVPVNKTNDDDDGECHDDDDDDDDDDDGGDEEYVQDENLSFEKVIGPGSIRYMLLPIKFVKAAGLDHKESVKVKDHEGKEWTMRITANKAMNGSAILKYSLSAGWAMLRNHHKFSEGDECIFKFDKQEGIINLTILFKSKRPIIQETPMEEVKGTQSCYGDGNVKIGDQWSPAEKPCGSGGGTPLKRCAEVKIKDGWVPEVRKRGDGLEANTGLGTDGVIRSKHVVYF</sequence>
<dbReference type="OrthoDB" id="635132at2759"/>
<evidence type="ECO:0000256" key="6">
    <source>
        <dbReference type="SAM" id="MobiDB-lite"/>
    </source>
</evidence>
<dbReference type="InterPro" id="IPR050655">
    <property type="entry name" value="Plant_B3_domain"/>
</dbReference>
<evidence type="ECO:0000259" key="7">
    <source>
        <dbReference type="PROSITE" id="PS50863"/>
    </source>
</evidence>
<dbReference type="Gramene" id="mRNA:HanXRQr2_Chr17g0795671">
    <property type="protein sequence ID" value="mRNA:HanXRQr2_Chr17g0795671"/>
    <property type="gene ID" value="HanXRQr2_Chr17g0795671"/>
</dbReference>
<reference evidence="8" key="3">
    <citation type="submission" date="2020-06" db="EMBL/GenBank/DDBJ databases">
        <title>Helianthus annuus Genome sequencing and assembly Release 2.</title>
        <authorList>
            <person name="Gouzy J."/>
            <person name="Langlade N."/>
            <person name="Munos S."/>
        </authorList>
    </citation>
    <scope>NUCLEOTIDE SEQUENCE</scope>
    <source>
        <tissue evidence="8">Leaves</tissue>
    </source>
</reference>
<evidence type="ECO:0000256" key="5">
    <source>
        <dbReference type="ARBA" id="ARBA00023242"/>
    </source>
</evidence>
<dbReference type="Gene3D" id="2.40.330.10">
    <property type="entry name" value="DNA-binding pseudobarrel domain"/>
    <property type="match status" value="2"/>
</dbReference>
<feature type="domain" description="TF-B3" evidence="7">
    <location>
        <begin position="149"/>
        <end position="250"/>
    </location>
</feature>
<evidence type="ECO:0000313" key="8">
    <source>
        <dbReference type="EMBL" id="KAF5754830.1"/>
    </source>
</evidence>
<evidence type="ECO:0000256" key="4">
    <source>
        <dbReference type="ARBA" id="ARBA00023163"/>
    </source>
</evidence>
<feature type="domain" description="TF-B3" evidence="7">
    <location>
        <begin position="13"/>
        <end position="107"/>
    </location>
</feature>
<evidence type="ECO:0000256" key="2">
    <source>
        <dbReference type="ARBA" id="ARBA00023015"/>
    </source>
</evidence>
<dbReference type="InterPro" id="IPR003340">
    <property type="entry name" value="B3_DNA-bd"/>
</dbReference>
<dbReference type="OMA" id="CEKELAM"/>
<keyword evidence="10" id="KW-1185">Reference proteome</keyword>
<dbReference type="GO" id="GO:0005634">
    <property type="term" value="C:nucleus"/>
    <property type="evidence" value="ECO:0007669"/>
    <property type="project" value="UniProtKB-SubCell"/>
</dbReference>
<dbReference type="Proteomes" id="UP000215914">
    <property type="component" value="Chromosome 7"/>
</dbReference>
<feature type="compositionally biased region" description="Acidic residues" evidence="6">
    <location>
        <begin position="120"/>
        <end position="143"/>
    </location>
</feature>
<keyword evidence="4" id="KW-0804">Transcription</keyword>
<dbReference type="GO" id="GO:0003677">
    <property type="term" value="F:DNA binding"/>
    <property type="evidence" value="ECO:0007669"/>
    <property type="project" value="UniProtKB-KW"/>
</dbReference>
<dbReference type="Pfam" id="PF02362">
    <property type="entry name" value="B3"/>
    <property type="match status" value="2"/>
</dbReference>
<dbReference type="InterPro" id="IPR015300">
    <property type="entry name" value="DNA-bd_pseudobarrel_sf"/>
</dbReference>
<accession>A0A251UAG3</accession>
<keyword evidence="5" id="KW-0539">Nucleus</keyword>
<dbReference type="PROSITE" id="PS50863">
    <property type="entry name" value="B3"/>
    <property type="match status" value="2"/>
</dbReference>
<keyword evidence="3 9" id="KW-0238">DNA-binding</keyword>
<gene>
    <name evidence="9" type="ORF">HannXRQ_Chr07g0191951</name>
    <name evidence="8" type="ORF">HanXRQr2_Chr17g0795671</name>
</gene>
<dbReference type="SMART" id="SM01019">
    <property type="entry name" value="B3"/>
    <property type="match status" value="2"/>
</dbReference>
<name>A0A251UAG3_HELAN</name>
<evidence type="ECO:0000256" key="3">
    <source>
        <dbReference type="ARBA" id="ARBA00023125"/>
    </source>
</evidence>
<dbReference type="FunCoup" id="A0A251UAG3">
    <property type="interactions" value="145"/>
</dbReference>
<comment type="subcellular location">
    <subcellularLocation>
        <location evidence="1">Nucleus</location>
    </subcellularLocation>
</comment>